<name>A0A2M9ZTE1_9LEPT</name>
<protein>
    <recommendedName>
        <fullName evidence="3">DUF1579 domain-containing protein</fullName>
    </recommendedName>
</protein>
<dbReference type="RefSeq" id="WP_100770173.1">
    <property type="nucleotide sequence ID" value="NZ_NPEA01000014.1"/>
</dbReference>
<dbReference type="InterPro" id="IPR011473">
    <property type="entry name" value="DUF1579"/>
</dbReference>
<proteinExistence type="predicted"/>
<evidence type="ECO:0008006" key="3">
    <source>
        <dbReference type="Google" id="ProtNLM"/>
    </source>
</evidence>
<sequence>MSKEKFEISKREGEHFKLSQLEGEWEGTSKLWFKPDKLEGETKTIGTIRPILGGRFILHEYEGSIGGSPMQGVLILGYHIDRQKAECAWVESFGMGTGIMLSEGHPTDKGFSVLGHYGQGTFPEPWGWRTEFEIVNKDQIIIRAYNIKPGEEETRAVETIYFRKK</sequence>
<accession>A0A2M9ZTE1</accession>
<dbReference type="EMBL" id="NPEA01000014">
    <property type="protein sequence ID" value="PJZ75362.1"/>
    <property type="molecule type" value="Genomic_DNA"/>
</dbReference>
<gene>
    <name evidence="1" type="ORF">CH365_19255</name>
</gene>
<dbReference type="OrthoDB" id="277821at2"/>
<dbReference type="AlphaFoldDB" id="A0A2M9ZTE1"/>
<dbReference type="Pfam" id="PF07617">
    <property type="entry name" value="DUF1579"/>
    <property type="match status" value="1"/>
</dbReference>
<organism evidence="1 2">
    <name type="scientific">Leptospira neocaledonica</name>
    <dbReference type="NCBI Taxonomy" id="2023192"/>
    <lineage>
        <taxon>Bacteria</taxon>
        <taxon>Pseudomonadati</taxon>
        <taxon>Spirochaetota</taxon>
        <taxon>Spirochaetia</taxon>
        <taxon>Leptospirales</taxon>
        <taxon>Leptospiraceae</taxon>
        <taxon>Leptospira</taxon>
    </lineage>
</organism>
<keyword evidence="2" id="KW-1185">Reference proteome</keyword>
<evidence type="ECO:0000313" key="2">
    <source>
        <dbReference type="Proteomes" id="UP000231843"/>
    </source>
</evidence>
<reference evidence="1 2" key="1">
    <citation type="submission" date="2017-07" db="EMBL/GenBank/DDBJ databases">
        <title>Leptospira spp. isolated from tropical soils.</title>
        <authorList>
            <person name="Thibeaux R."/>
            <person name="Iraola G."/>
            <person name="Ferres I."/>
            <person name="Bierque E."/>
            <person name="Girault D."/>
            <person name="Soupe-Gilbert M.-E."/>
            <person name="Picardeau M."/>
            <person name="Goarant C."/>
        </authorList>
    </citation>
    <scope>NUCLEOTIDE SEQUENCE [LARGE SCALE GENOMIC DNA]</scope>
    <source>
        <strain evidence="1 2">ES4-C-A1</strain>
    </source>
</reference>
<evidence type="ECO:0000313" key="1">
    <source>
        <dbReference type="EMBL" id="PJZ75362.1"/>
    </source>
</evidence>
<dbReference type="Proteomes" id="UP000231843">
    <property type="component" value="Unassembled WGS sequence"/>
</dbReference>
<comment type="caution">
    <text evidence="1">The sequence shown here is derived from an EMBL/GenBank/DDBJ whole genome shotgun (WGS) entry which is preliminary data.</text>
</comment>